<dbReference type="Gene3D" id="2.40.37.10">
    <property type="entry name" value="Lyase, Ornithine Decarboxylase, Chain A, domain 1"/>
    <property type="match status" value="1"/>
</dbReference>
<evidence type="ECO:0000259" key="10">
    <source>
        <dbReference type="Pfam" id="PF02784"/>
    </source>
</evidence>
<dbReference type="InterPro" id="IPR022653">
    <property type="entry name" value="De-COase2_pyr-phos_BS"/>
</dbReference>
<comment type="catalytic activity">
    <reaction evidence="5 8">
        <text>meso-2,6-diaminopimelate + H(+) = L-lysine + CO2</text>
        <dbReference type="Rhea" id="RHEA:15101"/>
        <dbReference type="ChEBI" id="CHEBI:15378"/>
        <dbReference type="ChEBI" id="CHEBI:16526"/>
        <dbReference type="ChEBI" id="CHEBI:32551"/>
        <dbReference type="ChEBI" id="CHEBI:57791"/>
        <dbReference type="EC" id="4.1.1.20"/>
    </reaction>
</comment>
<evidence type="ECO:0000256" key="4">
    <source>
        <dbReference type="ARBA" id="ARBA00023239"/>
    </source>
</evidence>
<gene>
    <name evidence="5" type="primary">lysA</name>
    <name evidence="11" type="ORF">HYPDE_22723</name>
</gene>
<dbReference type="InterPro" id="IPR022657">
    <property type="entry name" value="De-COase2_CS"/>
</dbReference>
<dbReference type="PRINTS" id="PR01181">
    <property type="entry name" value="DAPDCRBXLASE"/>
</dbReference>
<dbReference type="CDD" id="cd06828">
    <property type="entry name" value="PLPDE_III_DapDC"/>
    <property type="match status" value="1"/>
</dbReference>
<dbReference type="InterPro" id="IPR022644">
    <property type="entry name" value="De-COase2_N"/>
</dbReference>
<keyword evidence="2 5" id="KW-0210">Decarboxylase</keyword>
<comment type="function">
    <text evidence="5">Specifically catalyzes the decarboxylation of meso-diaminopimelate (meso-DAP) to L-lysine.</text>
</comment>
<accession>N0B6R6</accession>
<comment type="cofactor">
    <cofactor evidence="1 5 7 8">
        <name>pyridoxal 5'-phosphate</name>
        <dbReference type="ChEBI" id="CHEBI:597326"/>
    </cofactor>
</comment>
<dbReference type="UniPathway" id="UPA00034">
    <property type="reaction ID" value="UER00027"/>
</dbReference>
<keyword evidence="3 5" id="KW-0663">Pyridoxal phosphate</keyword>
<evidence type="ECO:0000313" key="12">
    <source>
        <dbReference type="Proteomes" id="UP000005952"/>
    </source>
</evidence>
<evidence type="ECO:0000256" key="1">
    <source>
        <dbReference type="ARBA" id="ARBA00001933"/>
    </source>
</evidence>
<dbReference type="InterPro" id="IPR022643">
    <property type="entry name" value="De-COase2_C"/>
</dbReference>
<feature type="active site" description="Proton donor" evidence="7">
    <location>
        <position position="346"/>
    </location>
</feature>
<dbReference type="EC" id="4.1.1.20" evidence="5 6"/>
<dbReference type="AlphaFoldDB" id="N0B6R6"/>
<dbReference type="RefSeq" id="WP_015596269.1">
    <property type="nucleotide sequence ID" value="NC_021172.1"/>
</dbReference>
<feature type="binding site" evidence="5">
    <location>
        <position position="278"/>
    </location>
    <ligand>
        <name>substrate</name>
    </ligand>
</feature>
<keyword evidence="4 5" id="KW-0456">Lyase</keyword>
<feature type="binding site" evidence="5">
    <location>
        <position position="314"/>
    </location>
    <ligand>
        <name>substrate</name>
    </ligand>
</feature>
<comment type="pathway">
    <text evidence="5 8">Amino-acid biosynthesis; L-lysine biosynthesis via DAP pathway; L-lysine from DL-2,6-diaminopimelate: step 1/1.</text>
</comment>
<dbReference type="PRINTS" id="PR01179">
    <property type="entry name" value="ODADCRBXLASE"/>
</dbReference>
<feature type="binding site" evidence="5">
    <location>
        <position position="375"/>
    </location>
    <ligand>
        <name>pyridoxal 5'-phosphate</name>
        <dbReference type="ChEBI" id="CHEBI:597326"/>
    </ligand>
</feature>
<dbReference type="PROSITE" id="PS00878">
    <property type="entry name" value="ODR_DC_2_1"/>
    <property type="match status" value="1"/>
</dbReference>
<feature type="domain" description="Orn/DAP/Arg decarboxylase 2 C-terminal" evidence="9">
    <location>
        <begin position="29"/>
        <end position="373"/>
    </location>
</feature>
<dbReference type="InterPro" id="IPR009006">
    <property type="entry name" value="Ala_racemase/Decarboxylase_C"/>
</dbReference>
<reference evidence="11 12" key="1">
    <citation type="journal article" date="2013" name="Genome Announc.">
        <title>Genome sequences for three denitrifying bacterial strains isolated from a uranium- and nitrate-contaminated subsurface environment.</title>
        <authorList>
            <person name="Venkatramanan R."/>
            <person name="Prakash O."/>
            <person name="Woyke T."/>
            <person name="Chain P."/>
            <person name="Goodwin L.A."/>
            <person name="Watson D."/>
            <person name="Brooks S."/>
            <person name="Kostka J.E."/>
            <person name="Green S.J."/>
        </authorList>
    </citation>
    <scope>NUCLEOTIDE SEQUENCE [LARGE SCALE GENOMIC DNA]</scope>
    <source>
        <strain evidence="11 12">1NES1</strain>
    </source>
</reference>
<comment type="similarity">
    <text evidence="5">Belongs to the Orn/Lys/Arg decarboxylase class-II family. LysA subfamily.</text>
</comment>
<evidence type="ECO:0000256" key="5">
    <source>
        <dbReference type="HAMAP-Rule" id="MF_02120"/>
    </source>
</evidence>
<evidence type="ECO:0000256" key="7">
    <source>
        <dbReference type="PIRSR" id="PIRSR600183-50"/>
    </source>
</evidence>
<evidence type="ECO:0000256" key="3">
    <source>
        <dbReference type="ARBA" id="ARBA00022898"/>
    </source>
</evidence>
<feature type="binding site" evidence="5">
    <location>
        <begin position="275"/>
        <end position="278"/>
    </location>
    <ligand>
        <name>pyridoxal 5'-phosphate</name>
        <dbReference type="ChEBI" id="CHEBI:597326"/>
    </ligand>
</feature>
<sequence>MHHFHYRDGILHAEDVSLARIADDVGTPFYCYSTATLERHYDVLARAFRDQQALICFAVKANSNQAVLATMARLGAGMDVVSEGELRRARAAGVPASKIIFAGVGKTRGEMAYALEEGILGFNVESEPELLALSEVATAIGKTAAIAIRVNPDVDAKTHAKISTGKAENKFGVPFEDARELYGRAAKLPGIKIAGIHMHIGSQITDLAPFRDAFALLRDLARDLKADGIRLEHLDIGGGLGVPYRGSNDVPPTPDEYAAVVKSALGDLGLKIVLEPGRMIVGNAGVLVTRVTYVKEGEDKTFTIVDAAMNDLIRPTLYEAHHDIWPVAEQRNDMAPVQQDVVGPVCETGDFLAEDRALPPPQAGDLLAIMTAGAYGAVMSSTYNTRLLVPEVLVNGDRYAVVRPRPSYDDLISADKLPPWIEG</sequence>
<feature type="domain" description="Orn/DAP/Arg decarboxylase 2 N-terminal" evidence="10">
    <location>
        <begin position="36"/>
        <end position="281"/>
    </location>
</feature>
<dbReference type="Gene3D" id="3.20.20.10">
    <property type="entry name" value="Alanine racemase"/>
    <property type="match status" value="1"/>
</dbReference>
<keyword evidence="12" id="KW-1185">Reference proteome</keyword>
<dbReference type="HAMAP" id="MF_02120">
    <property type="entry name" value="LysA"/>
    <property type="match status" value="1"/>
</dbReference>
<dbReference type="HOGENOM" id="CLU_026444_0_0_5"/>
<dbReference type="InterPro" id="IPR002986">
    <property type="entry name" value="DAP_deCOOHase_LysA"/>
</dbReference>
<dbReference type="STRING" id="670307.HYPDE_22723"/>
<dbReference type="GO" id="GO:0009089">
    <property type="term" value="P:lysine biosynthetic process via diaminopimelate"/>
    <property type="evidence" value="ECO:0007669"/>
    <property type="project" value="UniProtKB-UniRule"/>
</dbReference>
<dbReference type="Pfam" id="PF00278">
    <property type="entry name" value="Orn_DAP_Arg_deC"/>
    <property type="match status" value="1"/>
</dbReference>
<dbReference type="PANTHER" id="PTHR43727:SF2">
    <property type="entry name" value="GROUP IV DECARBOXYLASE"/>
    <property type="match status" value="1"/>
</dbReference>
<feature type="binding site" evidence="5">
    <location>
        <position position="375"/>
    </location>
    <ligand>
        <name>substrate</name>
    </ligand>
</feature>
<dbReference type="Pfam" id="PF02784">
    <property type="entry name" value="Orn_Arg_deC_N"/>
    <property type="match status" value="1"/>
</dbReference>
<proteinExistence type="inferred from homology"/>
<evidence type="ECO:0000256" key="6">
    <source>
        <dbReference type="NCBIfam" id="TIGR01048"/>
    </source>
</evidence>
<dbReference type="InterPro" id="IPR029066">
    <property type="entry name" value="PLP-binding_barrel"/>
</dbReference>
<feature type="binding site" evidence="5">
    <location>
        <position position="347"/>
    </location>
    <ligand>
        <name>substrate</name>
    </ligand>
</feature>
<dbReference type="OrthoDB" id="9802241at2"/>
<dbReference type="SUPFAM" id="SSF51419">
    <property type="entry name" value="PLP-binding barrel"/>
    <property type="match status" value="1"/>
</dbReference>
<protein>
    <recommendedName>
        <fullName evidence="5 6">Diaminopimelate decarboxylase</fullName>
        <shortName evidence="5">DAP decarboxylase</shortName>
        <shortName evidence="5">DAPDC</shortName>
        <ecNumber evidence="5 6">4.1.1.20</ecNumber>
    </recommendedName>
</protein>
<evidence type="ECO:0000256" key="2">
    <source>
        <dbReference type="ARBA" id="ARBA00022793"/>
    </source>
</evidence>
<dbReference type="KEGG" id="hdt:HYPDE_22723"/>
<keyword evidence="5 8" id="KW-0457">Lysine biosynthesis</keyword>
<dbReference type="FunFam" id="3.20.20.10:FF:000003">
    <property type="entry name" value="Diaminopimelate decarboxylase"/>
    <property type="match status" value="1"/>
</dbReference>
<dbReference type="SUPFAM" id="SSF50621">
    <property type="entry name" value="Alanine racemase C-terminal domain-like"/>
    <property type="match status" value="1"/>
</dbReference>
<evidence type="ECO:0000256" key="8">
    <source>
        <dbReference type="RuleBase" id="RU003738"/>
    </source>
</evidence>
<dbReference type="PANTHER" id="PTHR43727">
    <property type="entry name" value="DIAMINOPIMELATE DECARBOXYLASE"/>
    <property type="match status" value="1"/>
</dbReference>
<feature type="binding site" evidence="5">
    <location>
        <position position="318"/>
    </location>
    <ligand>
        <name>substrate</name>
    </ligand>
</feature>
<feature type="binding site" evidence="5">
    <location>
        <position position="239"/>
    </location>
    <ligand>
        <name>pyridoxal 5'-phosphate</name>
        <dbReference type="ChEBI" id="CHEBI:597326"/>
    </ligand>
</feature>
<dbReference type="EMBL" id="CP005587">
    <property type="protein sequence ID" value="AGK56231.1"/>
    <property type="molecule type" value="Genomic_DNA"/>
</dbReference>
<dbReference type="PROSITE" id="PS00879">
    <property type="entry name" value="ODR_DC_2_2"/>
    <property type="match status" value="1"/>
</dbReference>
<organism evidence="11 12">
    <name type="scientific">Hyphomicrobium denitrificans 1NES1</name>
    <dbReference type="NCBI Taxonomy" id="670307"/>
    <lineage>
        <taxon>Bacteria</taxon>
        <taxon>Pseudomonadati</taxon>
        <taxon>Pseudomonadota</taxon>
        <taxon>Alphaproteobacteria</taxon>
        <taxon>Hyphomicrobiales</taxon>
        <taxon>Hyphomicrobiaceae</taxon>
        <taxon>Hyphomicrobium</taxon>
    </lineage>
</organism>
<feature type="modified residue" description="N6-(pyridoxal phosphate)lysine" evidence="5 7">
    <location>
        <position position="60"/>
    </location>
</feature>
<evidence type="ECO:0000313" key="11">
    <source>
        <dbReference type="EMBL" id="AGK56231.1"/>
    </source>
</evidence>
<evidence type="ECO:0000259" key="9">
    <source>
        <dbReference type="Pfam" id="PF00278"/>
    </source>
</evidence>
<comment type="subunit">
    <text evidence="5">Homodimer.</text>
</comment>
<dbReference type="eggNOG" id="COG0019">
    <property type="taxonomic scope" value="Bacteria"/>
</dbReference>
<dbReference type="GO" id="GO:0008836">
    <property type="term" value="F:diaminopimelate decarboxylase activity"/>
    <property type="evidence" value="ECO:0007669"/>
    <property type="project" value="UniProtKB-UniRule"/>
</dbReference>
<keyword evidence="5" id="KW-0028">Amino-acid biosynthesis</keyword>
<dbReference type="InterPro" id="IPR000183">
    <property type="entry name" value="Orn/DAP/Arg_de-COase"/>
</dbReference>
<dbReference type="Proteomes" id="UP000005952">
    <property type="component" value="Chromosome"/>
</dbReference>
<dbReference type="NCBIfam" id="TIGR01048">
    <property type="entry name" value="lysA"/>
    <property type="match status" value="1"/>
</dbReference>
<name>N0B6R6_9HYPH</name>
<dbReference type="GO" id="GO:0030170">
    <property type="term" value="F:pyridoxal phosphate binding"/>
    <property type="evidence" value="ECO:0007669"/>
    <property type="project" value="UniProtKB-UniRule"/>
</dbReference>